<dbReference type="CDD" id="cd11030">
    <property type="entry name" value="CYP105-like"/>
    <property type="match status" value="1"/>
</dbReference>
<evidence type="ECO:0000313" key="9">
    <source>
        <dbReference type="Proteomes" id="UP000292564"/>
    </source>
</evidence>
<dbReference type="FunFam" id="1.10.630.10:FF:000018">
    <property type="entry name" value="Cytochrome P450 monooxygenase"/>
    <property type="match status" value="1"/>
</dbReference>
<dbReference type="GO" id="GO:0005506">
    <property type="term" value="F:iron ion binding"/>
    <property type="evidence" value="ECO:0007669"/>
    <property type="project" value="InterPro"/>
</dbReference>
<dbReference type="GO" id="GO:0020037">
    <property type="term" value="F:heme binding"/>
    <property type="evidence" value="ECO:0007669"/>
    <property type="project" value="InterPro"/>
</dbReference>
<evidence type="ECO:0000256" key="6">
    <source>
        <dbReference type="ARBA" id="ARBA00023033"/>
    </source>
</evidence>
<evidence type="ECO:0000256" key="3">
    <source>
        <dbReference type="ARBA" id="ARBA00022723"/>
    </source>
</evidence>
<dbReference type="InterPro" id="IPR002397">
    <property type="entry name" value="Cyt_P450_B"/>
</dbReference>
<dbReference type="PANTHER" id="PTHR46696:SF6">
    <property type="entry name" value="P450, PUTATIVE (EUROFUNG)-RELATED"/>
    <property type="match status" value="1"/>
</dbReference>
<dbReference type="SUPFAM" id="SSF48264">
    <property type="entry name" value="Cytochrome P450"/>
    <property type="match status" value="1"/>
</dbReference>
<comment type="similarity">
    <text evidence="1 7">Belongs to the cytochrome P450 family.</text>
</comment>
<dbReference type="Proteomes" id="UP000292564">
    <property type="component" value="Unassembled WGS sequence"/>
</dbReference>
<keyword evidence="3 7" id="KW-0479">Metal-binding</keyword>
<keyword evidence="5 7" id="KW-0408">Iron</keyword>
<keyword evidence="9" id="KW-1185">Reference proteome</keyword>
<name>A0A4Q7ZR62_9ACTN</name>
<dbReference type="Pfam" id="PF00067">
    <property type="entry name" value="p450"/>
    <property type="match status" value="2"/>
</dbReference>
<comment type="caution">
    <text evidence="8">The sequence shown here is derived from an EMBL/GenBank/DDBJ whole genome shotgun (WGS) entry which is preliminary data.</text>
</comment>
<gene>
    <name evidence="8" type="ORF">EV385_5551</name>
</gene>
<dbReference type="InterPro" id="IPR001128">
    <property type="entry name" value="Cyt_P450"/>
</dbReference>
<dbReference type="PRINTS" id="PR00359">
    <property type="entry name" value="BP450"/>
</dbReference>
<dbReference type="GO" id="GO:0017000">
    <property type="term" value="P:antibiotic biosynthetic process"/>
    <property type="evidence" value="ECO:0007669"/>
    <property type="project" value="UniProtKB-ARBA"/>
</dbReference>
<dbReference type="InterPro" id="IPR017972">
    <property type="entry name" value="Cyt_P450_CS"/>
</dbReference>
<dbReference type="PANTHER" id="PTHR46696">
    <property type="entry name" value="P450, PUTATIVE (EUROFUNG)-RELATED"/>
    <property type="match status" value="1"/>
</dbReference>
<sequence length="447" mass="48605">MMVVSETNGWARDGGSDIRFRLRRMWGRAKRWLGARAFRAGANLSDLSRLPDSMLWPLRRDGLDPVVELSRHREQERVAPLPLPFGVRAWLVTGYDEVKAVLGHVEGFSNDFANLAGTTGIGTRHNPGGLGFADPPAHTRLRRMLAPEFTMRRLRRLAPRIQSIVEEVLDAIEPGDAPVDLWPTFALPIPSLTICELLGVPYGERENFQRLAAARFDLTGAAGGSLNAMSESLCYLSDLVARQRLAPGDGLLGMLIREHGDAVDDRELTGLADGVLTGGLETTASMLALGALVIAREPQLKRLLVGTHPDTQSGQATAQFVEELLRYLSVVQVAFPRCALRDFQVGDVRIAAGDLVACSLSAANRAGVFGADPDVLDPSRPAHPHLAFGHGAHRCIGAELARMELHAAYPALVRRFPRLRLAVDPTQLAFRDASIVFGLQALPVLVT</sequence>
<evidence type="ECO:0000256" key="1">
    <source>
        <dbReference type="ARBA" id="ARBA00010617"/>
    </source>
</evidence>
<dbReference type="GO" id="GO:0016705">
    <property type="term" value="F:oxidoreductase activity, acting on paired donors, with incorporation or reduction of molecular oxygen"/>
    <property type="evidence" value="ECO:0007669"/>
    <property type="project" value="InterPro"/>
</dbReference>
<protein>
    <submittedName>
        <fullName evidence="8">Cytochrome P450</fullName>
    </submittedName>
</protein>
<reference evidence="8 9" key="1">
    <citation type="submission" date="2019-02" db="EMBL/GenBank/DDBJ databases">
        <title>Sequencing the genomes of 1000 actinobacteria strains.</title>
        <authorList>
            <person name="Klenk H.-P."/>
        </authorList>
    </citation>
    <scope>NUCLEOTIDE SEQUENCE [LARGE SCALE GENOMIC DNA]</scope>
    <source>
        <strain evidence="8 9">DSM 45162</strain>
    </source>
</reference>
<evidence type="ECO:0000256" key="7">
    <source>
        <dbReference type="RuleBase" id="RU000461"/>
    </source>
</evidence>
<accession>A0A4Q7ZR62</accession>
<evidence type="ECO:0000313" key="8">
    <source>
        <dbReference type="EMBL" id="RZU53620.1"/>
    </source>
</evidence>
<dbReference type="GO" id="GO:0004497">
    <property type="term" value="F:monooxygenase activity"/>
    <property type="evidence" value="ECO:0007669"/>
    <property type="project" value="UniProtKB-KW"/>
</dbReference>
<dbReference type="Gene3D" id="1.10.630.10">
    <property type="entry name" value="Cytochrome P450"/>
    <property type="match status" value="1"/>
</dbReference>
<organism evidence="8 9">
    <name type="scientific">Krasilnikovia cinnamomea</name>
    <dbReference type="NCBI Taxonomy" id="349313"/>
    <lineage>
        <taxon>Bacteria</taxon>
        <taxon>Bacillati</taxon>
        <taxon>Actinomycetota</taxon>
        <taxon>Actinomycetes</taxon>
        <taxon>Micromonosporales</taxon>
        <taxon>Micromonosporaceae</taxon>
        <taxon>Krasilnikovia</taxon>
    </lineage>
</organism>
<keyword evidence="2 7" id="KW-0349">Heme</keyword>
<evidence type="ECO:0000256" key="2">
    <source>
        <dbReference type="ARBA" id="ARBA00022617"/>
    </source>
</evidence>
<dbReference type="EMBL" id="SHKY01000001">
    <property type="protein sequence ID" value="RZU53620.1"/>
    <property type="molecule type" value="Genomic_DNA"/>
</dbReference>
<evidence type="ECO:0000256" key="5">
    <source>
        <dbReference type="ARBA" id="ARBA00023004"/>
    </source>
</evidence>
<dbReference type="InterPro" id="IPR036396">
    <property type="entry name" value="Cyt_P450_sf"/>
</dbReference>
<dbReference type="AlphaFoldDB" id="A0A4Q7ZR62"/>
<dbReference type="PROSITE" id="PS00086">
    <property type="entry name" value="CYTOCHROME_P450"/>
    <property type="match status" value="1"/>
</dbReference>
<keyword evidence="4 7" id="KW-0560">Oxidoreductase</keyword>
<evidence type="ECO:0000256" key="4">
    <source>
        <dbReference type="ARBA" id="ARBA00023002"/>
    </source>
</evidence>
<dbReference type="PRINTS" id="PR00385">
    <property type="entry name" value="P450"/>
</dbReference>
<keyword evidence="6 7" id="KW-0503">Monooxygenase</keyword>
<proteinExistence type="inferred from homology"/>